<gene>
    <name evidence="4" type="ORF">V8G54_000298</name>
</gene>
<dbReference type="PANTHER" id="PTHR12147">
    <property type="entry name" value="METALLOPEPTIDASE M28 FAMILY MEMBER"/>
    <property type="match status" value="1"/>
</dbReference>
<keyword evidence="2" id="KW-0256">Endoplasmic reticulum</keyword>
<feature type="transmembrane region" description="Helical" evidence="3">
    <location>
        <begin position="42"/>
        <end position="61"/>
    </location>
</feature>
<dbReference type="GO" id="GO:0008235">
    <property type="term" value="F:metalloexopeptidase activity"/>
    <property type="evidence" value="ECO:0007669"/>
    <property type="project" value="InterPro"/>
</dbReference>
<sequence length="188" mass="21127">MKAYEQKQTKQTLSTFHLFRSSEETLSGMAFGSSEDVSAIKLLLLLAVMYGLVSALTYSVVHLKFVNPLGNDAPLDRFSEGRTIQHVRMLSQEIDGRQEGRPGLKKAAEYIKGQLEVLKERASSNVRIEIEETTVSGSFNMLFLGHNIALGYRNHTNIIMRYIGKSIWSFALDSDVYWAGYMNGILVL</sequence>
<comment type="subcellular location">
    <subcellularLocation>
        <location evidence="1">Endoplasmic reticulum</location>
    </subcellularLocation>
</comment>
<evidence type="ECO:0000256" key="2">
    <source>
        <dbReference type="ARBA" id="ARBA00022824"/>
    </source>
</evidence>
<keyword evidence="3" id="KW-0812">Transmembrane</keyword>
<keyword evidence="5" id="KW-1185">Reference proteome</keyword>
<dbReference type="EMBL" id="CP144700">
    <property type="protein sequence ID" value="WVZ21754.1"/>
    <property type="molecule type" value="Genomic_DNA"/>
</dbReference>
<keyword evidence="3" id="KW-0472">Membrane</keyword>
<dbReference type="Gene3D" id="3.40.630.10">
    <property type="entry name" value="Zn peptidases"/>
    <property type="match status" value="1"/>
</dbReference>
<dbReference type="Proteomes" id="UP001374535">
    <property type="component" value="Chromosome 1"/>
</dbReference>
<accession>A0AAQ3SAN0</accession>
<reference evidence="4 5" key="1">
    <citation type="journal article" date="2023" name="Life. Sci Alliance">
        <title>Evolutionary insights into 3D genome organization and epigenetic landscape of Vigna mungo.</title>
        <authorList>
            <person name="Junaid A."/>
            <person name="Singh B."/>
            <person name="Bhatia S."/>
        </authorList>
    </citation>
    <scope>NUCLEOTIDE SEQUENCE [LARGE SCALE GENOMIC DNA]</scope>
    <source>
        <strain evidence="4">Urdbean</strain>
    </source>
</reference>
<evidence type="ECO:0000256" key="3">
    <source>
        <dbReference type="SAM" id="Phobius"/>
    </source>
</evidence>
<name>A0AAQ3SAN0_VIGMU</name>
<dbReference type="AlphaFoldDB" id="A0AAQ3SAN0"/>
<dbReference type="PANTHER" id="PTHR12147:SF22">
    <property type="entry name" value="ENDOPLASMIC RETICULUM METALLOPEPTIDASE 1"/>
    <property type="match status" value="1"/>
</dbReference>
<evidence type="ECO:0000313" key="4">
    <source>
        <dbReference type="EMBL" id="WVZ21754.1"/>
    </source>
</evidence>
<protein>
    <submittedName>
        <fullName evidence="4">Uncharacterized protein</fullName>
    </submittedName>
</protein>
<dbReference type="InterPro" id="IPR045175">
    <property type="entry name" value="M28_fam"/>
</dbReference>
<evidence type="ECO:0000256" key="1">
    <source>
        <dbReference type="ARBA" id="ARBA00004240"/>
    </source>
</evidence>
<organism evidence="4 5">
    <name type="scientific">Vigna mungo</name>
    <name type="common">Black gram</name>
    <name type="synonym">Phaseolus mungo</name>
    <dbReference type="NCBI Taxonomy" id="3915"/>
    <lineage>
        <taxon>Eukaryota</taxon>
        <taxon>Viridiplantae</taxon>
        <taxon>Streptophyta</taxon>
        <taxon>Embryophyta</taxon>
        <taxon>Tracheophyta</taxon>
        <taxon>Spermatophyta</taxon>
        <taxon>Magnoliopsida</taxon>
        <taxon>eudicotyledons</taxon>
        <taxon>Gunneridae</taxon>
        <taxon>Pentapetalae</taxon>
        <taxon>rosids</taxon>
        <taxon>fabids</taxon>
        <taxon>Fabales</taxon>
        <taxon>Fabaceae</taxon>
        <taxon>Papilionoideae</taxon>
        <taxon>50 kb inversion clade</taxon>
        <taxon>NPAAA clade</taxon>
        <taxon>indigoferoid/millettioid clade</taxon>
        <taxon>Phaseoleae</taxon>
        <taxon>Vigna</taxon>
    </lineage>
</organism>
<proteinExistence type="predicted"/>
<dbReference type="GO" id="GO:0006508">
    <property type="term" value="P:proteolysis"/>
    <property type="evidence" value="ECO:0007669"/>
    <property type="project" value="InterPro"/>
</dbReference>
<dbReference type="GO" id="GO:0005783">
    <property type="term" value="C:endoplasmic reticulum"/>
    <property type="evidence" value="ECO:0007669"/>
    <property type="project" value="UniProtKB-SubCell"/>
</dbReference>
<keyword evidence="3" id="KW-1133">Transmembrane helix</keyword>
<evidence type="ECO:0000313" key="5">
    <source>
        <dbReference type="Proteomes" id="UP001374535"/>
    </source>
</evidence>